<keyword evidence="5 9" id="KW-0032">Aminotransferase</keyword>
<dbReference type="Gene3D" id="3.90.1150.10">
    <property type="entry name" value="Aspartate Aminotransferase, domain 1"/>
    <property type="match status" value="1"/>
</dbReference>
<keyword evidence="9" id="KW-0028">Amino-acid biosynthesis</keyword>
<comment type="catalytic activity">
    <reaction evidence="8 9">
        <text>L-histidinol phosphate + 2-oxoglutarate = 3-(imidazol-4-yl)-2-oxopropyl phosphate + L-glutamate</text>
        <dbReference type="Rhea" id="RHEA:23744"/>
        <dbReference type="ChEBI" id="CHEBI:16810"/>
        <dbReference type="ChEBI" id="CHEBI:29985"/>
        <dbReference type="ChEBI" id="CHEBI:57766"/>
        <dbReference type="ChEBI" id="CHEBI:57980"/>
        <dbReference type="EC" id="2.6.1.9"/>
    </reaction>
</comment>
<dbReference type="Proteomes" id="UP000028252">
    <property type="component" value="Unassembled WGS sequence"/>
</dbReference>
<comment type="pathway">
    <text evidence="2 9">Amino-acid biosynthesis; L-histidine biosynthesis; L-histidine from 5-phospho-alpha-D-ribose 1-diphosphate: step 7/9.</text>
</comment>
<dbReference type="Pfam" id="PF00155">
    <property type="entry name" value="Aminotran_1_2"/>
    <property type="match status" value="1"/>
</dbReference>
<evidence type="ECO:0000256" key="6">
    <source>
        <dbReference type="ARBA" id="ARBA00022679"/>
    </source>
</evidence>
<reference evidence="11 12" key="1">
    <citation type="submission" date="2014-04" db="EMBL/GenBank/DDBJ databases">
        <title>Marinobacterium kochiensis sp. nov., isolated from sediment sample collected from Kochi backwaters in Kerala, India.</title>
        <authorList>
            <person name="Singh A."/>
            <person name="Pinnaka A.K."/>
        </authorList>
    </citation>
    <scope>NUCLEOTIDE SEQUENCE [LARGE SCALE GENOMIC DNA]</scope>
    <source>
        <strain evidence="11 12">AK27</strain>
    </source>
</reference>
<comment type="subunit">
    <text evidence="4 9">Homodimer.</text>
</comment>
<evidence type="ECO:0000313" key="11">
    <source>
        <dbReference type="EMBL" id="KEA65432.1"/>
    </source>
</evidence>
<proteinExistence type="inferred from homology"/>
<dbReference type="PATRIC" id="fig|1232683.4.peg.384"/>
<dbReference type="HAMAP" id="MF_01023">
    <property type="entry name" value="HisC_aminotrans_2"/>
    <property type="match status" value="1"/>
</dbReference>
<dbReference type="GO" id="GO:0030170">
    <property type="term" value="F:pyridoxal phosphate binding"/>
    <property type="evidence" value="ECO:0007669"/>
    <property type="project" value="InterPro"/>
</dbReference>
<dbReference type="InterPro" id="IPR015424">
    <property type="entry name" value="PyrdxlP-dep_Trfase"/>
</dbReference>
<evidence type="ECO:0000256" key="9">
    <source>
        <dbReference type="HAMAP-Rule" id="MF_01023"/>
    </source>
</evidence>
<sequence>MSIDFYSQAVPSITALSPYRPGKPAGELQREMGLSDIISLASNENPLGPSPRALAAASAALMRVERYPDGAGFELKAALSSAYNVGPERITLGNGSNELLNLVARVFVRPGDEVIYSQYAFIAYPIATRACQAHPVEVPAKMYGHDLTAMAGAVTERTRLIYLANPNNPTGTAFSDSALRAFLDAVPAHVVVVLDEAYTEYVDVDAGLPNGLALIDEYDNLVVTRTFSKAFGLAGLRVGFAVSNPQISDLMNRIREPFNINVAAQAAAAAVLTDSDYLQQVLDTNRRGMVQVSEGLRRLAVEFLTSQGNFVTLDLKRDAQPIFDSLLRQGVIVRPLQPYNMPHHLRVTIGLEQENARFLAALERALMC</sequence>
<evidence type="ECO:0000256" key="5">
    <source>
        <dbReference type="ARBA" id="ARBA00022576"/>
    </source>
</evidence>
<evidence type="ECO:0000256" key="7">
    <source>
        <dbReference type="ARBA" id="ARBA00022898"/>
    </source>
</evidence>
<comment type="caution">
    <text evidence="11">The sequence shown here is derived from an EMBL/GenBank/DDBJ whole genome shotgun (WGS) entry which is preliminary data.</text>
</comment>
<dbReference type="RefSeq" id="WP_036182892.1">
    <property type="nucleotide sequence ID" value="NZ_JMQN01000011.1"/>
</dbReference>
<keyword evidence="9" id="KW-0368">Histidine biosynthesis</keyword>
<accession>A0A081G3S7</accession>
<dbReference type="OrthoDB" id="9813612at2"/>
<evidence type="ECO:0000256" key="3">
    <source>
        <dbReference type="ARBA" id="ARBA00007970"/>
    </source>
</evidence>
<dbReference type="AlphaFoldDB" id="A0A081G3S7"/>
<keyword evidence="6 9" id="KW-0808">Transferase</keyword>
<dbReference type="Gene3D" id="3.40.640.10">
    <property type="entry name" value="Type I PLP-dependent aspartate aminotransferase-like (Major domain)"/>
    <property type="match status" value="1"/>
</dbReference>
<dbReference type="UniPathway" id="UPA00031">
    <property type="reaction ID" value="UER00012"/>
</dbReference>
<organism evidence="11 12">
    <name type="scientific">Marinobacterium lacunae</name>
    <dbReference type="NCBI Taxonomy" id="1232683"/>
    <lineage>
        <taxon>Bacteria</taxon>
        <taxon>Pseudomonadati</taxon>
        <taxon>Pseudomonadota</taxon>
        <taxon>Gammaproteobacteria</taxon>
        <taxon>Oceanospirillales</taxon>
        <taxon>Oceanospirillaceae</taxon>
        <taxon>Marinobacterium</taxon>
    </lineage>
</organism>
<evidence type="ECO:0000259" key="10">
    <source>
        <dbReference type="Pfam" id="PF00155"/>
    </source>
</evidence>
<evidence type="ECO:0000256" key="2">
    <source>
        <dbReference type="ARBA" id="ARBA00005011"/>
    </source>
</evidence>
<dbReference type="GO" id="GO:0004400">
    <property type="term" value="F:histidinol-phosphate transaminase activity"/>
    <property type="evidence" value="ECO:0007669"/>
    <property type="project" value="UniProtKB-UniRule"/>
</dbReference>
<dbReference type="SUPFAM" id="SSF53383">
    <property type="entry name" value="PLP-dependent transferases"/>
    <property type="match status" value="1"/>
</dbReference>
<dbReference type="InterPro" id="IPR015421">
    <property type="entry name" value="PyrdxlP-dep_Trfase_major"/>
</dbReference>
<dbReference type="EC" id="2.6.1.9" evidence="9"/>
<dbReference type="PANTHER" id="PTHR43643">
    <property type="entry name" value="HISTIDINOL-PHOSPHATE AMINOTRANSFERASE 2"/>
    <property type="match status" value="1"/>
</dbReference>
<evidence type="ECO:0000313" key="12">
    <source>
        <dbReference type="Proteomes" id="UP000028252"/>
    </source>
</evidence>
<name>A0A081G3S7_9GAMM</name>
<dbReference type="InterPro" id="IPR015422">
    <property type="entry name" value="PyrdxlP-dep_Trfase_small"/>
</dbReference>
<dbReference type="PANTHER" id="PTHR43643:SF3">
    <property type="entry name" value="HISTIDINOL-PHOSPHATE AMINOTRANSFERASE"/>
    <property type="match status" value="1"/>
</dbReference>
<feature type="domain" description="Aminotransferase class I/classII large" evidence="10">
    <location>
        <begin position="36"/>
        <end position="359"/>
    </location>
</feature>
<dbReference type="GO" id="GO:0000105">
    <property type="term" value="P:L-histidine biosynthetic process"/>
    <property type="evidence" value="ECO:0007669"/>
    <property type="project" value="UniProtKB-UniRule"/>
</dbReference>
<keyword evidence="12" id="KW-1185">Reference proteome</keyword>
<evidence type="ECO:0000256" key="4">
    <source>
        <dbReference type="ARBA" id="ARBA00011738"/>
    </source>
</evidence>
<evidence type="ECO:0000256" key="8">
    <source>
        <dbReference type="ARBA" id="ARBA00047481"/>
    </source>
</evidence>
<dbReference type="EMBL" id="JMQN01000011">
    <property type="protein sequence ID" value="KEA65432.1"/>
    <property type="molecule type" value="Genomic_DNA"/>
</dbReference>
<comment type="similarity">
    <text evidence="3 9">Belongs to the class-II pyridoxal-phosphate-dependent aminotransferase family. Histidinol-phosphate aminotransferase subfamily.</text>
</comment>
<dbReference type="CDD" id="cd00609">
    <property type="entry name" value="AAT_like"/>
    <property type="match status" value="1"/>
</dbReference>
<gene>
    <name evidence="9" type="primary">hisC</name>
    <name evidence="11" type="ORF">ADIMK_0389</name>
</gene>
<dbReference type="InterPro" id="IPR001917">
    <property type="entry name" value="Aminotrans_II_pyridoxalP_BS"/>
</dbReference>
<feature type="modified residue" description="N6-(pyridoxal phosphate)lysine" evidence="9">
    <location>
        <position position="229"/>
    </location>
</feature>
<dbReference type="eggNOG" id="COG0079">
    <property type="taxonomic scope" value="Bacteria"/>
</dbReference>
<evidence type="ECO:0000256" key="1">
    <source>
        <dbReference type="ARBA" id="ARBA00001933"/>
    </source>
</evidence>
<dbReference type="STRING" id="1232683.ADIMK_0389"/>
<protein>
    <recommendedName>
        <fullName evidence="9">Histidinol-phosphate aminotransferase</fullName>
        <ecNumber evidence="9">2.6.1.9</ecNumber>
    </recommendedName>
    <alternativeName>
        <fullName evidence="9">Imidazole acetol-phosphate transaminase</fullName>
    </alternativeName>
</protein>
<dbReference type="PROSITE" id="PS00599">
    <property type="entry name" value="AA_TRANSFER_CLASS_2"/>
    <property type="match status" value="1"/>
</dbReference>
<dbReference type="NCBIfam" id="TIGR01141">
    <property type="entry name" value="hisC"/>
    <property type="match status" value="1"/>
</dbReference>
<dbReference type="InterPro" id="IPR005861">
    <property type="entry name" value="HisP_aminotrans"/>
</dbReference>
<dbReference type="InterPro" id="IPR050106">
    <property type="entry name" value="HistidinolP_aminotransfase"/>
</dbReference>
<comment type="cofactor">
    <cofactor evidence="1 9">
        <name>pyridoxal 5'-phosphate</name>
        <dbReference type="ChEBI" id="CHEBI:597326"/>
    </cofactor>
</comment>
<keyword evidence="7 9" id="KW-0663">Pyridoxal phosphate</keyword>
<dbReference type="InterPro" id="IPR004839">
    <property type="entry name" value="Aminotransferase_I/II_large"/>
</dbReference>